<evidence type="ECO:0000313" key="1">
    <source>
        <dbReference type="EMBL" id="DAD93375.1"/>
    </source>
</evidence>
<protein>
    <submittedName>
        <fullName evidence="1">Uncharacterized protein</fullName>
    </submittedName>
</protein>
<sequence>MHKKKAGLKSSAIYSQLTKSHSFVAGITFSFFKLCSSSISFNSSSMRLMV</sequence>
<accession>A0A8S5NGA0</accession>
<dbReference type="EMBL" id="BK015158">
    <property type="protein sequence ID" value="DAD93375.1"/>
    <property type="molecule type" value="Genomic_DNA"/>
</dbReference>
<reference evidence="1" key="1">
    <citation type="journal article" date="2021" name="Proc. Natl. Acad. Sci. U.S.A.">
        <title>A Catalog of Tens of Thousands of Viruses from Human Metagenomes Reveals Hidden Associations with Chronic Diseases.</title>
        <authorList>
            <person name="Tisza M.J."/>
            <person name="Buck C.B."/>
        </authorList>
    </citation>
    <scope>NUCLEOTIDE SEQUENCE</scope>
    <source>
        <strain evidence="1">CtdtS1</strain>
    </source>
</reference>
<proteinExistence type="predicted"/>
<name>A0A8S5NGA0_9VIRU</name>
<organism evidence="1">
    <name type="scientific">virus sp. ctdtS1</name>
    <dbReference type="NCBI Taxonomy" id="2826808"/>
    <lineage>
        <taxon>Viruses</taxon>
    </lineage>
</organism>